<keyword evidence="1" id="KW-0812">Transmembrane</keyword>
<comment type="caution">
    <text evidence="2">The sequence shown here is derived from an EMBL/GenBank/DDBJ whole genome shotgun (WGS) entry which is preliminary data.</text>
</comment>
<gene>
    <name evidence="2" type="ORF">JCM21714_273</name>
</gene>
<protein>
    <submittedName>
        <fullName evidence="2">Uncharacterized protein</fullName>
    </submittedName>
</protein>
<accession>W4VD40</accession>
<evidence type="ECO:0000313" key="2">
    <source>
        <dbReference type="EMBL" id="GAE91325.1"/>
    </source>
</evidence>
<keyword evidence="1" id="KW-0472">Membrane</keyword>
<organism evidence="2 3">
    <name type="scientific">Gracilibacillus boraciitolerans JCM 21714</name>
    <dbReference type="NCBI Taxonomy" id="1298598"/>
    <lineage>
        <taxon>Bacteria</taxon>
        <taxon>Bacillati</taxon>
        <taxon>Bacillota</taxon>
        <taxon>Bacilli</taxon>
        <taxon>Bacillales</taxon>
        <taxon>Bacillaceae</taxon>
        <taxon>Gracilibacillus</taxon>
    </lineage>
</organism>
<dbReference type="EMBL" id="BAVS01000001">
    <property type="protein sequence ID" value="GAE91325.1"/>
    <property type="molecule type" value="Genomic_DNA"/>
</dbReference>
<reference evidence="2 3" key="1">
    <citation type="journal article" date="2014" name="Genome Announc.">
        <title>Draft Genome Sequence of the Boron-Tolerant and Moderately Halotolerant Bacterium Gracilibacillus boraciitolerans JCM 21714T.</title>
        <authorList>
            <person name="Ahmed I."/>
            <person name="Oshima K."/>
            <person name="Suda W."/>
            <person name="Kitamura K."/>
            <person name="Iida T."/>
            <person name="Ohmori Y."/>
            <person name="Fujiwara T."/>
            <person name="Hattori M."/>
            <person name="Ohkuma M."/>
        </authorList>
    </citation>
    <scope>NUCLEOTIDE SEQUENCE [LARGE SCALE GENOMIC DNA]</scope>
    <source>
        <strain evidence="2 3">JCM 21714</strain>
    </source>
</reference>
<keyword evidence="3" id="KW-1185">Reference proteome</keyword>
<keyword evidence="1" id="KW-1133">Transmembrane helix</keyword>
<proteinExistence type="predicted"/>
<feature type="transmembrane region" description="Helical" evidence="1">
    <location>
        <begin position="25"/>
        <end position="48"/>
    </location>
</feature>
<name>W4VD40_9BACI</name>
<dbReference type="Proteomes" id="UP000019102">
    <property type="component" value="Unassembled WGS sequence"/>
</dbReference>
<dbReference type="AlphaFoldDB" id="W4VD40"/>
<evidence type="ECO:0000313" key="3">
    <source>
        <dbReference type="Proteomes" id="UP000019102"/>
    </source>
</evidence>
<sequence>MLAAICVIGRIGFQFLPNIQPVTTIIIITSAMLGVFPGISIAIISTYLTNLFLGMGDLDNMANDWLVIHCTIIRIIRKKTNKQ</sequence>
<dbReference type="eggNOG" id="COG4720">
    <property type="taxonomic scope" value="Bacteria"/>
</dbReference>
<evidence type="ECO:0000256" key="1">
    <source>
        <dbReference type="SAM" id="Phobius"/>
    </source>
</evidence>
<dbReference type="STRING" id="1298598.JCM21714_273"/>